<name>A0A9P7SXW6_9HYPO</name>
<dbReference type="AlphaFoldDB" id="A0A9P7SXW6"/>
<evidence type="ECO:0000256" key="1">
    <source>
        <dbReference type="SAM" id="SignalP"/>
    </source>
</evidence>
<sequence length="114" mass="12856">MSQSLSMSAISILSVFGLLSLPSITQAAVFRLSELPDLALHRIIDYSAGLSPLQRLSPDDLEIAWQIQEIRDVISKWFVPTPPTIFTTEVHTLFPVEVPLQGKGKKRREEKREK</sequence>
<evidence type="ECO:0000313" key="2">
    <source>
        <dbReference type="EMBL" id="KAG6008338.1"/>
    </source>
</evidence>
<dbReference type="EMBL" id="SRPW01001048">
    <property type="protein sequence ID" value="KAG6008338.1"/>
    <property type="molecule type" value="Genomic_DNA"/>
</dbReference>
<comment type="caution">
    <text evidence="2">The sequence shown here is derived from an EMBL/GenBank/DDBJ whole genome shotgun (WGS) entry which is preliminary data.</text>
</comment>
<protein>
    <submittedName>
        <fullName evidence="2">Uncharacterized protein</fullName>
    </submittedName>
</protein>
<dbReference type="Proteomes" id="UP000748025">
    <property type="component" value="Unassembled WGS sequence"/>
</dbReference>
<feature type="chain" id="PRO_5040110544" evidence="1">
    <location>
        <begin position="28"/>
        <end position="114"/>
    </location>
</feature>
<proteinExistence type="predicted"/>
<gene>
    <name evidence="2" type="ORF">E4U43_000168</name>
</gene>
<accession>A0A9P7SXW6</accession>
<evidence type="ECO:0000313" key="3">
    <source>
        <dbReference type="Proteomes" id="UP000748025"/>
    </source>
</evidence>
<keyword evidence="3" id="KW-1185">Reference proteome</keyword>
<feature type="signal peptide" evidence="1">
    <location>
        <begin position="1"/>
        <end position="27"/>
    </location>
</feature>
<reference evidence="2" key="1">
    <citation type="journal article" date="2020" name="bioRxiv">
        <title>Whole genome comparisons of ergot fungi reveals the divergence and evolution of species within the genus Claviceps are the result of varying mechanisms driving genome evolution and host range expansion.</title>
        <authorList>
            <person name="Wyka S.A."/>
            <person name="Mondo S.J."/>
            <person name="Liu M."/>
            <person name="Dettman J."/>
            <person name="Nalam V."/>
            <person name="Broders K.D."/>
        </authorList>
    </citation>
    <scope>NUCLEOTIDE SEQUENCE</scope>
    <source>
        <strain evidence="2">CCC 602</strain>
    </source>
</reference>
<keyword evidence="1" id="KW-0732">Signal</keyword>
<organism evidence="2 3">
    <name type="scientific">Claviceps pusilla</name>
    <dbReference type="NCBI Taxonomy" id="123648"/>
    <lineage>
        <taxon>Eukaryota</taxon>
        <taxon>Fungi</taxon>
        <taxon>Dikarya</taxon>
        <taxon>Ascomycota</taxon>
        <taxon>Pezizomycotina</taxon>
        <taxon>Sordariomycetes</taxon>
        <taxon>Hypocreomycetidae</taxon>
        <taxon>Hypocreales</taxon>
        <taxon>Clavicipitaceae</taxon>
        <taxon>Claviceps</taxon>
    </lineage>
</organism>